<gene>
    <name evidence="1" type="ORF">IQ215_00780</name>
</gene>
<sequence length="191" mass="21422">MSPSQFGQYDDKEIVIINDEQGKFLECYVENEINYQGNKYLLLMPVDNTIVILTDDVVDEDDPDYTETVIVEDDDEIDAIFDDAKAVLGELNLSLKRSGISLTASGDLPPEEDDNIIRLELDDEEEGLEVEELQFLASFYSLEQKYDICTPLAPILLIGEQTSSGKVSLFNPDKAELQAIVGELLLDFNDD</sequence>
<dbReference type="Pfam" id="PF12527">
    <property type="entry name" value="DUF3727"/>
    <property type="match status" value="1"/>
</dbReference>
<dbReference type="PANTHER" id="PTHR36061">
    <property type="match status" value="1"/>
</dbReference>
<organism evidence="1 2">
    <name type="scientific">Cyanobacterium stanieri LEGE 03274</name>
    <dbReference type="NCBI Taxonomy" id="1828756"/>
    <lineage>
        <taxon>Bacteria</taxon>
        <taxon>Bacillati</taxon>
        <taxon>Cyanobacteriota</taxon>
        <taxon>Cyanophyceae</taxon>
        <taxon>Oscillatoriophycideae</taxon>
        <taxon>Chroococcales</taxon>
        <taxon>Geminocystaceae</taxon>
        <taxon>Cyanobacterium</taxon>
    </lineage>
</organism>
<evidence type="ECO:0000313" key="2">
    <source>
        <dbReference type="Proteomes" id="UP000654604"/>
    </source>
</evidence>
<dbReference type="PANTHER" id="PTHR36061:SF3">
    <property type="entry name" value="OS04G0692200 PROTEIN"/>
    <property type="match status" value="1"/>
</dbReference>
<dbReference type="RefSeq" id="WP_193799414.1">
    <property type="nucleotide sequence ID" value="NZ_JADEWC010000001.1"/>
</dbReference>
<accession>A0ABR9V0X1</accession>
<name>A0ABR9V0X1_9CHRO</name>
<dbReference type="Pfam" id="PF06949">
    <property type="entry name" value="DUF1292"/>
    <property type="match status" value="1"/>
</dbReference>
<evidence type="ECO:0000313" key="1">
    <source>
        <dbReference type="EMBL" id="MBE9221221.1"/>
    </source>
</evidence>
<dbReference type="Proteomes" id="UP000654604">
    <property type="component" value="Unassembled WGS sequence"/>
</dbReference>
<dbReference type="InterPro" id="IPR022203">
    <property type="entry name" value="DUF3727"/>
</dbReference>
<dbReference type="InterPro" id="IPR009711">
    <property type="entry name" value="UPF0473"/>
</dbReference>
<reference evidence="1 2" key="1">
    <citation type="submission" date="2020-10" db="EMBL/GenBank/DDBJ databases">
        <authorList>
            <person name="Castelo-Branco R."/>
            <person name="Eusebio N."/>
            <person name="Adriana R."/>
            <person name="Vieira A."/>
            <person name="Brugerolle De Fraissinette N."/>
            <person name="Rezende De Castro R."/>
            <person name="Schneider M.P."/>
            <person name="Vasconcelos V."/>
            <person name="Leao P.N."/>
        </authorList>
    </citation>
    <scope>NUCLEOTIDE SEQUENCE [LARGE SCALE GENOMIC DNA]</scope>
    <source>
        <strain evidence="1 2">LEGE 03274</strain>
    </source>
</reference>
<proteinExistence type="predicted"/>
<keyword evidence="2" id="KW-1185">Reference proteome</keyword>
<dbReference type="EMBL" id="JADEWC010000001">
    <property type="protein sequence ID" value="MBE9221221.1"/>
    <property type="molecule type" value="Genomic_DNA"/>
</dbReference>
<protein>
    <submittedName>
        <fullName evidence="1">DUF3727 domain-containing protein</fullName>
    </submittedName>
</protein>
<comment type="caution">
    <text evidence="1">The sequence shown here is derived from an EMBL/GenBank/DDBJ whole genome shotgun (WGS) entry which is preliminary data.</text>
</comment>